<dbReference type="EMBL" id="GIFC01003485">
    <property type="protein sequence ID" value="MXU85568.1"/>
    <property type="molecule type" value="Transcribed_RNA"/>
</dbReference>
<sequence length="86" mass="9589">MSSFSLSWTCFWITCLSLAETLYGDRCTGRASSSVTMRCFATAVWRTFDDVAKQSRYSVRRFFSCRRFGPGSFGSMSSCAGDVLSC</sequence>
<keyword evidence="1" id="KW-0732">Signal</keyword>
<evidence type="ECO:0000256" key="1">
    <source>
        <dbReference type="SAM" id="SignalP"/>
    </source>
</evidence>
<evidence type="ECO:0000313" key="2">
    <source>
        <dbReference type="EMBL" id="MXU85568.1"/>
    </source>
</evidence>
<feature type="signal peptide" evidence="1">
    <location>
        <begin position="1"/>
        <end position="24"/>
    </location>
</feature>
<dbReference type="AlphaFoldDB" id="A0A6B0U1W6"/>
<proteinExistence type="predicted"/>
<organism evidence="2">
    <name type="scientific">Ixodes ricinus</name>
    <name type="common">Common tick</name>
    <name type="synonym">Acarus ricinus</name>
    <dbReference type="NCBI Taxonomy" id="34613"/>
    <lineage>
        <taxon>Eukaryota</taxon>
        <taxon>Metazoa</taxon>
        <taxon>Ecdysozoa</taxon>
        <taxon>Arthropoda</taxon>
        <taxon>Chelicerata</taxon>
        <taxon>Arachnida</taxon>
        <taxon>Acari</taxon>
        <taxon>Parasitiformes</taxon>
        <taxon>Ixodida</taxon>
        <taxon>Ixodoidea</taxon>
        <taxon>Ixodidae</taxon>
        <taxon>Ixodinae</taxon>
        <taxon>Ixodes</taxon>
    </lineage>
</organism>
<reference evidence="2" key="1">
    <citation type="submission" date="2019-12" db="EMBL/GenBank/DDBJ databases">
        <title>An insight into the sialome of adult female Ixodes ricinus ticks feeding for 6 days.</title>
        <authorList>
            <person name="Perner J."/>
            <person name="Ribeiro J.M.C."/>
        </authorList>
    </citation>
    <scope>NUCLEOTIDE SEQUENCE</scope>
    <source>
        <strain evidence="2">Semi-engorged</strain>
        <tissue evidence="2">Salivary glands</tissue>
    </source>
</reference>
<accession>A0A6B0U1W6</accession>
<name>A0A6B0U1W6_IXORI</name>
<feature type="chain" id="PRO_5025456069" evidence="1">
    <location>
        <begin position="25"/>
        <end position="86"/>
    </location>
</feature>
<protein>
    <submittedName>
        <fullName evidence="2">Putative secreted protein</fullName>
    </submittedName>
</protein>